<sequence length="92" mass="10365">MLPSLTNLFDPARALIHVEFTAKGRRNTSLTNASALYVKRTPRRFPLRTPPMGSSIRTSEPAARKNEPTHSTRHHPPNPSVLFSHLFVRPVL</sequence>
<protein>
    <submittedName>
        <fullName evidence="2">Uncharacterized protein</fullName>
    </submittedName>
</protein>
<organism evidence="2 3">
    <name type="scientific">Agrocybe pediades</name>
    <dbReference type="NCBI Taxonomy" id="84607"/>
    <lineage>
        <taxon>Eukaryota</taxon>
        <taxon>Fungi</taxon>
        <taxon>Dikarya</taxon>
        <taxon>Basidiomycota</taxon>
        <taxon>Agaricomycotina</taxon>
        <taxon>Agaricomycetes</taxon>
        <taxon>Agaricomycetidae</taxon>
        <taxon>Agaricales</taxon>
        <taxon>Agaricineae</taxon>
        <taxon>Strophariaceae</taxon>
        <taxon>Agrocybe</taxon>
    </lineage>
</organism>
<evidence type="ECO:0000313" key="2">
    <source>
        <dbReference type="EMBL" id="KAF4614558.1"/>
    </source>
</evidence>
<proteinExistence type="predicted"/>
<accession>A0A8H4QP45</accession>
<dbReference type="Proteomes" id="UP000521872">
    <property type="component" value="Unassembled WGS sequence"/>
</dbReference>
<keyword evidence="3" id="KW-1185">Reference proteome</keyword>
<reference evidence="2 3" key="1">
    <citation type="submission" date="2019-12" db="EMBL/GenBank/DDBJ databases">
        <authorList>
            <person name="Floudas D."/>
            <person name="Bentzer J."/>
            <person name="Ahren D."/>
            <person name="Johansson T."/>
            <person name="Persson P."/>
            <person name="Tunlid A."/>
        </authorList>
    </citation>
    <scope>NUCLEOTIDE SEQUENCE [LARGE SCALE GENOMIC DNA]</scope>
    <source>
        <strain evidence="2 3">CBS 102.39</strain>
    </source>
</reference>
<dbReference type="EMBL" id="JAACJL010000044">
    <property type="protein sequence ID" value="KAF4614558.1"/>
    <property type="molecule type" value="Genomic_DNA"/>
</dbReference>
<dbReference type="AlphaFoldDB" id="A0A8H4QP45"/>
<evidence type="ECO:0000256" key="1">
    <source>
        <dbReference type="SAM" id="MobiDB-lite"/>
    </source>
</evidence>
<evidence type="ECO:0000313" key="3">
    <source>
        <dbReference type="Proteomes" id="UP000521872"/>
    </source>
</evidence>
<name>A0A8H4QP45_9AGAR</name>
<comment type="caution">
    <text evidence="2">The sequence shown here is derived from an EMBL/GenBank/DDBJ whole genome shotgun (WGS) entry which is preliminary data.</text>
</comment>
<feature type="region of interest" description="Disordered" evidence="1">
    <location>
        <begin position="42"/>
        <end position="81"/>
    </location>
</feature>
<gene>
    <name evidence="2" type="ORF">D9613_002530</name>
</gene>